<accession>A0A645DJK0</accession>
<evidence type="ECO:0000313" key="2">
    <source>
        <dbReference type="EMBL" id="MPM89445.1"/>
    </source>
</evidence>
<dbReference type="EMBL" id="VSSQ01036864">
    <property type="protein sequence ID" value="MPM89445.1"/>
    <property type="molecule type" value="Genomic_DNA"/>
</dbReference>
<feature type="compositionally biased region" description="Gly residues" evidence="1">
    <location>
        <begin position="8"/>
        <end position="17"/>
    </location>
</feature>
<dbReference type="AlphaFoldDB" id="A0A645DJK0"/>
<sequence>MRGRPGNERGGALGGGRSRSARQRLRHDDELCGHAWRPDTLKAAGPRAKLSRRGLRWTVEGLVVARLTTARQTLHIGIDLLTERIQALFALQRLLPARIRRIQTLTSCTCTLPATPRCRSRASRSSRRRSPPRRPWDRCRCGLSWPARWCSSATPWSPRASRCSHRSAGTCADGPEHVSRSRCAPGGQVRYRA</sequence>
<protein>
    <submittedName>
        <fullName evidence="2">Uncharacterized protein</fullName>
    </submittedName>
</protein>
<gene>
    <name evidence="2" type="ORF">SDC9_136554</name>
</gene>
<comment type="caution">
    <text evidence="2">The sequence shown here is derived from an EMBL/GenBank/DDBJ whole genome shotgun (WGS) entry which is preliminary data.</text>
</comment>
<feature type="compositionally biased region" description="Basic residues" evidence="1">
    <location>
        <begin position="118"/>
        <end position="132"/>
    </location>
</feature>
<name>A0A645DJK0_9ZZZZ</name>
<proteinExistence type="predicted"/>
<organism evidence="2">
    <name type="scientific">bioreactor metagenome</name>
    <dbReference type="NCBI Taxonomy" id="1076179"/>
    <lineage>
        <taxon>unclassified sequences</taxon>
        <taxon>metagenomes</taxon>
        <taxon>ecological metagenomes</taxon>
    </lineage>
</organism>
<feature type="region of interest" description="Disordered" evidence="1">
    <location>
        <begin position="1"/>
        <end position="24"/>
    </location>
</feature>
<reference evidence="2" key="1">
    <citation type="submission" date="2019-08" db="EMBL/GenBank/DDBJ databases">
        <authorList>
            <person name="Kucharzyk K."/>
            <person name="Murdoch R.W."/>
            <person name="Higgins S."/>
            <person name="Loffler F."/>
        </authorList>
    </citation>
    <scope>NUCLEOTIDE SEQUENCE</scope>
</reference>
<evidence type="ECO:0000256" key="1">
    <source>
        <dbReference type="SAM" id="MobiDB-lite"/>
    </source>
</evidence>
<feature type="region of interest" description="Disordered" evidence="1">
    <location>
        <begin position="115"/>
        <end position="135"/>
    </location>
</feature>